<dbReference type="KEGG" id="hro:HELRODRAFT_92504"/>
<dbReference type="Pfam" id="PF00017">
    <property type="entry name" value="SH2"/>
    <property type="match status" value="2"/>
</dbReference>
<keyword evidence="3" id="KW-1133">Transmembrane helix</keyword>
<dbReference type="SUPFAM" id="SSF55550">
    <property type="entry name" value="SH2 domain"/>
    <property type="match status" value="2"/>
</dbReference>
<dbReference type="GeneID" id="20217375"/>
<accession>T1G8H8</accession>
<dbReference type="PANTHER" id="PTHR19969:SF19">
    <property type="entry name" value="SH2 DOMAIN-CONTAINING PROTEIN"/>
    <property type="match status" value="1"/>
</dbReference>
<dbReference type="EMBL" id="KB096517">
    <property type="protein sequence ID" value="ESO04138.1"/>
    <property type="molecule type" value="Genomic_DNA"/>
</dbReference>
<dbReference type="GO" id="GO:0030971">
    <property type="term" value="F:receptor tyrosine kinase binding"/>
    <property type="evidence" value="ECO:0000318"/>
    <property type="project" value="GO_Central"/>
</dbReference>
<evidence type="ECO:0000256" key="1">
    <source>
        <dbReference type="ARBA" id="ARBA00022999"/>
    </source>
</evidence>
<evidence type="ECO:0000313" key="5">
    <source>
        <dbReference type="EMBL" id="ESO04138.1"/>
    </source>
</evidence>
<dbReference type="HOGENOM" id="CLU_890096_0_0_1"/>
<keyword evidence="1 2" id="KW-0727">SH2 domain</keyword>
<dbReference type="SMART" id="SM00252">
    <property type="entry name" value="SH2"/>
    <property type="match status" value="2"/>
</dbReference>
<dbReference type="InParanoid" id="T1G8H8"/>
<reference evidence="7" key="1">
    <citation type="submission" date="2012-12" db="EMBL/GenBank/DDBJ databases">
        <authorList>
            <person name="Hellsten U."/>
            <person name="Grimwood J."/>
            <person name="Chapman J.A."/>
            <person name="Shapiro H."/>
            <person name="Aerts A."/>
            <person name="Otillar R.P."/>
            <person name="Terry A.Y."/>
            <person name="Boore J.L."/>
            <person name="Simakov O."/>
            <person name="Marletaz F."/>
            <person name="Cho S.-J."/>
            <person name="Edsinger-Gonzales E."/>
            <person name="Havlak P."/>
            <person name="Kuo D.-H."/>
            <person name="Larsson T."/>
            <person name="Lv J."/>
            <person name="Arendt D."/>
            <person name="Savage R."/>
            <person name="Osoegawa K."/>
            <person name="de Jong P."/>
            <person name="Lindberg D.R."/>
            <person name="Seaver E.C."/>
            <person name="Weisblat D.A."/>
            <person name="Putnam N.H."/>
            <person name="Grigoriev I.V."/>
            <person name="Rokhsar D.S."/>
        </authorList>
    </citation>
    <scope>NUCLEOTIDE SEQUENCE</scope>
</reference>
<dbReference type="STRING" id="6412.T1G8H8"/>
<dbReference type="Proteomes" id="UP000015101">
    <property type="component" value="Unassembled WGS sequence"/>
</dbReference>
<protein>
    <recommendedName>
        <fullName evidence="4">SH2 domain-containing protein</fullName>
    </recommendedName>
</protein>
<dbReference type="GO" id="GO:0007167">
    <property type="term" value="P:enzyme-linked receptor protein signaling pathway"/>
    <property type="evidence" value="ECO:0000318"/>
    <property type="project" value="GO_Central"/>
</dbReference>
<reference evidence="6" key="3">
    <citation type="submission" date="2015-06" db="UniProtKB">
        <authorList>
            <consortium name="EnsemblMetazoa"/>
        </authorList>
    </citation>
    <scope>IDENTIFICATION</scope>
</reference>
<dbReference type="EnsemblMetazoa" id="HelroT92504">
    <property type="protein sequence ID" value="HelroP92504"/>
    <property type="gene ID" value="HelroG92504"/>
</dbReference>
<dbReference type="GO" id="GO:0035591">
    <property type="term" value="F:signaling adaptor activity"/>
    <property type="evidence" value="ECO:0000318"/>
    <property type="project" value="GO_Central"/>
</dbReference>
<gene>
    <name evidence="6" type="primary">20217375</name>
    <name evidence="5" type="ORF">HELRODRAFT_92504</name>
</gene>
<dbReference type="RefSeq" id="XP_009017763.1">
    <property type="nucleotide sequence ID" value="XM_009019515.1"/>
</dbReference>
<dbReference type="InterPro" id="IPR051184">
    <property type="entry name" value="Tyrosine-phos_adapter"/>
</dbReference>
<keyword evidence="7" id="KW-1185">Reference proteome</keyword>
<dbReference type="GO" id="GO:0016477">
    <property type="term" value="P:cell migration"/>
    <property type="evidence" value="ECO:0000318"/>
    <property type="project" value="GO_Central"/>
</dbReference>
<dbReference type="AlphaFoldDB" id="T1G8H8"/>
<feature type="transmembrane region" description="Helical" evidence="3">
    <location>
        <begin position="272"/>
        <end position="297"/>
    </location>
</feature>
<dbReference type="OrthoDB" id="1562946at2759"/>
<feature type="domain" description="SH2" evidence="4">
    <location>
        <begin position="1"/>
        <end position="91"/>
    </location>
</feature>
<dbReference type="PROSITE" id="PS50001">
    <property type="entry name" value="SH2"/>
    <property type="match status" value="2"/>
</dbReference>
<evidence type="ECO:0000259" key="4">
    <source>
        <dbReference type="PROSITE" id="PS50001"/>
    </source>
</evidence>
<dbReference type="EMBL" id="AMQM01009497">
    <property type="status" value="NOT_ANNOTATED_CDS"/>
    <property type="molecule type" value="Genomic_DNA"/>
</dbReference>
<dbReference type="eggNOG" id="KOG3508">
    <property type="taxonomic scope" value="Eukaryota"/>
</dbReference>
<evidence type="ECO:0000313" key="7">
    <source>
        <dbReference type="Proteomes" id="UP000015101"/>
    </source>
</evidence>
<dbReference type="InterPro" id="IPR036860">
    <property type="entry name" value="SH2_dom_sf"/>
</dbReference>
<evidence type="ECO:0000313" key="6">
    <source>
        <dbReference type="EnsemblMetazoa" id="HelroP92504"/>
    </source>
</evidence>
<dbReference type="EMBL" id="AMQM01009498">
    <property type="status" value="NOT_ANNOTATED_CDS"/>
    <property type="molecule type" value="Genomic_DNA"/>
</dbReference>
<dbReference type="GO" id="GO:0005737">
    <property type="term" value="C:cytoplasm"/>
    <property type="evidence" value="ECO:0000318"/>
    <property type="project" value="GO_Central"/>
</dbReference>
<name>T1G8H8_HELRO</name>
<dbReference type="InterPro" id="IPR000980">
    <property type="entry name" value="SH2"/>
</dbReference>
<organism evidence="6 7">
    <name type="scientific">Helobdella robusta</name>
    <name type="common">Californian leech</name>
    <dbReference type="NCBI Taxonomy" id="6412"/>
    <lineage>
        <taxon>Eukaryota</taxon>
        <taxon>Metazoa</taxon>
        <taxon>Spiralia</taxon>
        <taxon>Lophotrochozoa</taxon>
        <taxon>Annelida</taxon>
        <taxon>Clitellata</taxon>
        <taxon>Hirudinea</taxon>
        <taxon>Rhynchobdellida</taxon>
        <taxon>Glossiphoniidae</taxon>
        <taxon>Helobdella</taxon>
    </lineage>
</organism>
<evidence type="ECO:0000256" key="3">
    <source>
        <dbReference type="SAM" id="Phobius"/>
    </source>
</evidence>
<dbReference type="Gene3D" id="3.30.505.10">
    <property type="entry name" value="SH2 domain"/>
    <property type="match status" value="2"/>
</dbReference>
<feature type="domain" description="SH2" evidence="4">
    <location>
        <begin position="175"/>
        <end position="264"/>
    </location>
</feature>
<keyword evidence="3" id="KW-0812">Transmembrane</keyword>
<dbReference type="CTD" id="20217375"/>
<sequence>WYHGRLDRAQAEKRLLEHQKLGSYLIRESDRKPGAYVLSFLGKTGINHFKMTAVCGAYYIGGREFNSLSLLIGYYTGWSDLLKGERLAHPVPPPERVCEYACVRVSLPTYAHTHMHTNANIFNSFMKGEIFMVKNDMGAGWLWVTSTFNNKSGIINQELTEELGDDDDPVEQHKWYHSDITSNEVAEKLAKSGQDSWLVKRSEKTKGDFTIYFYCGGSIQKFKVQKQSIGVYFMGGRCFKSVADVIERYKVEDIIEGHKLTTPVLMVSRCSVAGVCVCLCVFFVCVCVCLCVCEARVCACACVRVRRSYLVDQISD</sequence>
<dbReference type="PANTHER" id="PTHR19969">
    <property type="entry name" value="SH2-SH3 ADAPTOR PROTEIN-RELATED"/>
    <property type="match status" value="1"/>
</dbReference>
<keyword evidence="3" id="KW-0472">Membrane</keyword>
<reference evidence="5 7" key="2">
    <citation type="journal article" date="2013" name="Nature">
        <title>Insights into bilaterian evolution from three spiralian genomes.</title>
        <authorList>
            <person name="Simakov O."/>
            <person name="Marletaz F."/>
            <person name="Cho S.J."/>
            <person name="Edsinger-Gonzales E."/>
            <person name="Havlak P."/>
            <person name="Hellsten U."/>
            <person name="Kuo D.H."/>
            <person name="Larsson T."/>
            <person name="Lv J."/>
            <person name="Arendt D."/>
            <person name="Savage R."/>
            <person name="Osoegawa K."/>
            <person name="de Jong P."/>
            <person name="Grimwood J."/>
            <person name="Chapman J.A."/>
            <person name="Shapiro H."/>
            <person name="Aerts A."/>
            <person name="Otillar R.P."/>
            <person name="Terry A.Y."/>
            <person name="Boore J.L."/>
            <person name="Grigoriev I.V."/>
            <person name="Lindberg D.R."/>
            <person name="Seaver E.C."/>
            <person name="Weisblat D.A."/>
            <person name="Putnam N.H."/>
            <person name="Rokhsar D.S."/>
        </authorList>
    </citation>
    <scope>NUCLEOTIDE SEQUENCE</scope>
</reference>
<dbReference type="PRINTS" id="PR00401">
    <property type="entry name" value="SH2DOMAIN"/>
</dbReference>
<evidence type="ECO:0000256" key="2">
    <source>
        <dbReference type="PROSITE-ProRule" id="PRU00191"/>
    </source>
</evidence>
<proteinExistence type="predicted"/>
<dbReference type="Gene3D" id="2.30.30.40">
    <property type="entry name" value="SH3 Domains"/>
    <property type="match status" value="1"/>
</dbReference>